<evidence type="ECO:0000313" key="3">
    <source>
        <dbReference type="Proteomes" id="UP001597033"/>
    </source>
</evidence>
<dbReference type="PANTHER" id="PTHR46401">
    <property type="entry name" value="GLYCOSYLTRANSFERASE WBBK-RELATED"/>
    <property type="match status" value="1"/>
</dbReference>
<sequence length="473" mass="52319">MNPQSVGPGFESAAPERDLKRDNWELRCRLAEARHSLSQARAEVDRMLHSRSWRATRLMRVGLDRVRELLRPRGVVPPPTLRSQSDFAPAAARGDEPLLLVDVTELAIENLQGGIQHTVKGILSELLLAPPEGWRVAPVQLTREGVYVSASRDLEYLFGPFDDSFSGRHISVRERDVFLGLDLLRDHSAVFRDALARLRGAGVQINVVVYDLLPIDLPHCVPEHISRSFAQWLDVVGDLADGALCISQSVAHRFLRWMSARSGRKAGITVDSFRLGVPNRGGQAPGRKVVQCDDSAKFLMVGTVEPRKGYVDALDAFDRIWIASPDSGISLTIVGRYGWGLRDFLSRLEAHPELGRRLNWLRSATDDEVHDCYRSADGLLFCSYGEGFGLPIVEAAQHGLPMLLRDLPEFREVAGDGAFFFSEPGADGVEGALLDWLELRRQGAVPRPSAAVAITWEASARELLGAVARVQRC</sequence>
<evidence type="ECO:0000259" key="1">
    <source>
        <dbReference type="Pfam" id="PF00534"/>
    </source>
</evidence>
<proteinExistence type="predicted"/>
<comment type="caution">
    <text evidence="2">The sequence shown here is derived from an EMBL/GenBank/DDBJ whole genome shotgun (WGS) entry which is preliminary data.</text>
</comment>
<protein>
    <submittedName>
        <fullName evidence="2">Glycosyltransferase family 4 protein</fullName>
    </submittedName>
</protein>
<dbReference type="InterPro" id="IPR001296">
    <property type="entry name" value="Glyco_trans_1"/>
</dbReference>
<name>A0ABW3LSU3_9GAMM</name>
<dbReference type="Pfam" id="PF00534">
    <property type="entry name" value="Glycos_transf_1"/>
    <property type="match status" value="1"/>
</dbReference>
<dbReference type="EMBL" id="JBHTKN010000001">
    <property type="protein sequence ID" value="MFD1040873.1"/>
    <property type="molecule type" value="Genomic_DNA"/>
</dbReference>
<dbReference type="Proteomes" id="UP001597033">
    <property type="component" value="Unassembled WGS sequence"/>
</dbReference>
<dbReference type="Gene3D" id="3.40.50.2000">
    <property type="entry name" value="Glycogen Phosphorylase B"/>
    <property type="match status" value="1"/>
</dbReference>
<keyword evidence="3" id="KW-1185">Reference proteome</keyword>
<dbReference type="RefSeq" id="WP_162376276.1">
    <property type="nucleotide sequence ID" value="NZ_JBHTKN010000001.1"/>
</dbReference>
<organism evidence="2 3">
    <name type="scientific">Pseudoxanthomonas kaohsiungensis</name>
    <dbReference type="NCBI Taxonomy" id="283923"/>
    <lineage>
        <taxon>Bacteria</taxon>
        <taxon>Pseudomonadati</taxon>
        <taxon>Pseudomonadota</taxon>
        <taxon>Gammaproteobacteria</taxon>
        <taxon>Lysobacterales</taxon>
        <taxon>Lysobacteraceae</taxon>
        <taxon>Pseudoxanthomonas</taxon>
    </lineage>
</organism>
<dbReference type="CDD" id="cd03809">
    <property type="entry name" value="GT4_MtfB-like"/>
    <property type="match status" value="1"/>
</dbReference>
<feature type="domain" description="Glycosyl transferase family 1" evidence="1">
    <location>
        <begin position="293"/>
        <end position="440"/>
    </location>
</feature>
<dbReference type="PANTHER" id="PTHR46401:SF9">
    <property type="entry name" value="MANNOSYLTRANSFERASE A"/>
    <property type="match status" value="1"/>
</dbReference>
<gene>
    <name evidence="2" type="ORF">ACFQ2N_00730</name>
</gene>
<evidence type="ECO:0000313" key="2">
    <source>
        <dbReference type="EMBL" id="MFD1040873.1"/>
    </source>
</evidence>
<dbReference type="SUPFAM" id="SSF53756">
    <property type="entry name" value="UDP-Glycosyltransferase/glycogen phosphorylase"/>
    <property type="match status" value="1"/>
</dbReference>
<accession>A0ABW3LSU3</accession>
<reference evidence="3" key="1">
    <citation type="journal article" date="2019" name="Int. J. Syst. Evol. Microbiol.">
        <title>The Global Catalogue of Microorganisms (GCM) 10K type strain sequencing project: providing services to taxonomists for standard genome sequencing and annotation.</title>
        <authorList>
            <consortium name="The Broad Institute Genomics Platform"/>
            <consortium name="The Broad Institute Genome Sequencing Center for Infectious Disease"/>
            <person name="Wu L."/>
            <person name="Ma J."/>
        </authorList>
    </citation>
    <scope>NUCLEOTIDE SEQUENCE [LARGE SCALE GENOMIC DNA]</scope>
    <source>
        <strain evidence="3">CCUG 55854</strain>
    </source>
</reference>